<dbReference type="GO" id="GO:0004519">
    <property type="term" value="F:endonuclease activity"/>
    <property type="evidence" value="ECO:0007669"/>
    <property type="project" value="InterPro"/>
</dbReference>
<dbReference type="KEGG" id="bgv:CAL12_16580"/>
<keyword evidence="1" id="KW-0812">Transmembrane</keyword>
<dbReference type="Proteomes" id="UP000194151">
    <property type="component" value="Chromosome"/>
</dbReference>
<dbReference type="InterPro" id="IPR011335">
    <property type="entry name" value="Restrct_endonuc-II-like"/>
</dbReference>
<dbReference type="SUPFAM" id="SSF52980">
    <property type="entry name" value="Restriction endonuclease-like"/>
    <property type="match status" value="1"/>
</dbReference>
<sequence>MRFKPSRNSIFGVLLRSPWWMSAGIAAALLVGAVAALPREYWAIGVFASIPFVVIAFLAGWRQLRTPSDSRVEAIAAAAAAMSWPAFAAAIRSGLERDGCQVETYPGAGADFVLSKGDHIAVLSAQRWKAARTGVEPVRALQAARERRQAREAIYVALGEVSPSAREYAATHGVSFMTAPELAKLLRHAAI</sequence>
<feature type="transmembrane region" description="Helical" evidence="1">
    <location>
        <begin position="12"/>
        <end position="35"/>
    </location>
</feature>
<feature type="domain" description="Restriction endonuclease type IV Mrr" evidence="2">
    <location>
        <begin position="80"/>
        <end position="186"/>
    </location>
</feature>
<organism evidence="3 4">
    <name type="scientific">Bordetella genomosp. 8</name>
    <dbReference type="NCBI Taxonomy" id="1416806"/>
    <lineage>
        <taxon>Bacteria</taxon>
        <taxon>Pseudomonadati</taxon>
        <taxon>Pseudomonadota</taxon>
        <taxon>Betaproteobacteria</taxon>
        <taxon>Burkholderiales</taxon>
        <taxon>Alcaligenaceae</taxon>
        <taxon>Bordetella</taxon>
    </lineage>
</organism>
<proteinExistence type="predicted"/>
<dbReference type="OrthoDB" id="8776507at2"/>
<accession>A0A1W6YNY1</accession>
<protein>
    <recommendedName>
        <fullName evidence="2">Restriction endonuclease type IV Mrr domain-containing protein</fullName>
    </recommendedName>
</protein>
<evidence type="ECO:0000313" key="4">
    <source>
        <dbReference type="Proteomes" id="UP000194151"/>
    </source>
</evidence>
<dbReference type="STRING" id="1416806.CAL12_16580"/>
<dbReference type="GO" id="GO:0009307">
    <property type="term" value="P:DNA restriction-modification system"/>
    <property type="evidence" value="ECO:0007669"/>
    <property type="project" value="InterPro"/>
</dbReference>
<evidence type="ECO:0000313" key="3">
    <source>
        <dbReference type="EMBL" id="ARP82273.1"/>
    </source>
</evidence>
<feature type="transmembrane region" description="Helical" evidence="1">
    <location>
        <begin position="41"/>
        <end position="61"/>
    </location>
</feature>
<dbReference type="InterPro" id="IPR007560">
    <property type="entry name" value="Restrct_endonuc_IV_Mrr"/>
</dbReference>
<dbReference type="RefSeq" id="WP_086065647.1">
    <property type="nucleotide sequence ID" value="NZ_CP021108.1"/>
</dbReference>
<gene>
    <name evidence="3" type="ORF">CAL12_16580</name>
</gene>
<dbReference type="EMBL" id="CP021108">
    <property type="protein sequence ID" value="ARP82273.1"/>
    <property type="molecule type" value="Genomic_DNA"/>
</dbReference>
<dbReference type="Pfam" id="PF04471">
    <property type="entry name" value="Mrr_cat"/>
    <property type="match status" value="1"/>
</dbReference>
<name>A0A1W6YNY1_9BORD</name>
<dbReference type="AlphaFoldDB" id="A0A1W6YNY1"/>
<keyword evidence="1" id="KW-1133">Transmembrane helix</keyword>
<keyword evidence="4" id="KW-1185">Reference proteome</keyword>
<evidence type="ECO:0000256" key="1">
    <source>
        <dbReference type="SAM" id="Phobius"/>
    </source>
</evidence>
<evidence type="ECO:0000259" key="2">
    <source>
        <dbReference type="Pfam" id="PF04471"/>
    </source>
</evidence>
<dbReference type="GO" id="GO:0003677">
    <property type="term" value="F:DNA binding"/>
    <property type="evidence" value="ECO:0007669"/>
    <property type="project" value="InterPro"/>
</dbReference>
<keyword evidence="1" id="KW-0472">Membrane</keyword>
<reference evidence="3 4" key="1">
    <citation type="submission" date="2017-05" db="EMBL/GenBank/DDBJ databases">
        <title>Complete and WGS of Bordetella genogroups.</title>
        <authorList>
            <person name="Spilker T."/>
            <person name="LiPuma J."/>
        </authorList>
    </citation>
    <scope>NUCLEOTIDE SEQUENCE [LARGE SCALE GENOMIC DNA]</scope>
    <source>
        <strain evidence="3 4">AU19157</strain>
    </source>
</reference>